<dbReference type="Proteomes" id="UP001518872">
    <property type="component" value="Unassembled WGS sequence"/>
</dbReference>
<accession>A0ABS2IN32</accession>
<reference evidence="1 2" key="1">
    <citation type="submission" date="2021-02" db="EMBL/GenBank/DDBJ databases">
        <authorList>
            <person name="Ra J.-S."/>
        </authorList>
    </citation>
    <scope>NUCLEOTIDE SEQUENCE [LARGE SCALE GENOMIC DNA]</scope>
    <source>
        <strain evidence="1 2">MMS20-R1-14</strain>
    </source>
</reference>
<proteinExistence type="predicted"/>
<comment type="caution">
    <text evidence="1">The sequence shown here is derived from an EMBL/GenBank/DDBJ whole genome shotgun (WGS) entry which is preliminary data.</text>
</comment>
<keyword evidence="2" id="KW-1185">Reference proteome</keyword>
<organism evidence="1 2">
    <name type="scientific">Micromonospora humida</name>
    <dbReference type="NCBI Taxonomy" id="2809018"/>
    <lineage>
        <taxon>Bacteria</taxon>
        <taxon>Bacillati</taxon>
        <taxon>Actinomycetota</taxon>
        <taxon>Actinomycetes</taxon>
        <taxon>Micromonosporales</taxon>
        <taxon>Micromonosporaceae</taxon>
        <taxon>Micromonospora</taxon>
    </lineage>
</organism>
<sequence length="443" mass="47642">MDADEPLAGNPPVLSMDEPIRPSDLLVRVALLPGSTRDAGTAGFPTDPGGVSLGRPLLFPVPAEELPSQLRRRAGAGGLRYYGVLFAFDLDPLPQGGQHAAVRFEVALADEGALAVQLHADGGALGLTFGAERARAVTPAADRAAAAAAARNGWLTRLAPRADRPRAWSFGAHRHRFGWNYEDAGGSGLPLTYGLHALIEVPSTTTVLTGRLGVRVRNRPGRRHTGGSWTATLHDTVPFREVLPDRVEHQGAAVRLCMAADVAGYSRRPNDLAARTQSWLVRVLREARHAAGIDESAVSLQFQGDGEFAVLPVGIDESRVIPRLVDGLDLALRRTNDGLGPAERMRLRFALHRGLMKPGDSGWVGAAAIAVHRILDSPPLRAALRDNPLVDYVLGVPDVLYQDVLRHSQLPPLPERFAEVTVDLPEKGFVEHCWLHVPIGEGP</sequence>
<evidence type="ECO:0000313" key="2">
    <source>
        <dbReference type="Proteomes" id="UP001518872"/>
    </source>
</evidence>
<protein>
    <submittedName>
        <fullName evidence="1">Uncharacterized protein</fullName>
    </submittedName>
</protein>
<evidence type="ECO:0000313" key="1">
    <source>
        <dbReference type="EMBL" id="MBM7075758.1"/>
    </source>
</evidence>
<dbReference type="EMBL" id="JAFEUC010000002">
    <property type="protein sequence ID" value="MBM7075758.1"/>
    <property type="molecule type" value="Genomic_DNA"/>
</dbReference>
<name>A0ABS2IN32_9ACTN</name>
<gene>
    <name evidence="1" type="ORF">JQX11_05235</name>
</gene>
<dbReference type="RefSeq" id="WP_204923847.1">
    <property type="nucleotide sequence ID" value="NZ_JAFEUC010000002.1"/>
</dbReference>